<dbReference type="GeneID" id="114651360"/>
<dbReference type="PANTHER" id="PTHR11471:SF54">
    <property type="entry name" value="TNF SUPERFAMILY MEMBER 11"/>
    <property type="match status" value="1"/>
</dbReference>
<dbReference type="GO" id="GO:0005164">
    <property type="term" value="F:tumor necrosis factor receptor binding"/>
    <property type="evidence" value="ECO:0007669"/>
    <property type="project" value="InterPro"/>
</dbReference>
<evidence type="ECO:0000313" key="7">
    <source>
        <dbReference type="Ensembl" id="ENSECRP00000030321.1"/>
    </source>
</evidence>
<evidence type="ECO:0000259" key="6">
    <source>
        <dbReference type="PROSITE" id="PS50049"/>
    </source>
</evidence>
<dbReference type="SUPFAM" id="SSF49842">
    <property type="entry name" value="TNF-like"/>
    <property type="match status" value="1"/>
</dbReference>
<reference evidence="7" key="3">
    <citation type="submission" date="2025-09" db="UniProtKB">
        <authorList>
            <consortium name="Ensembl"/>
        </authorList>
    </citation>
    <scope>IDENTIFICATION</scope>
</reference>
<dbReference type="RefSeq" id="XP_028657099.1">
    <property type="nucleotide sequence ID" value="XM_028801266.2"/>
</dbReference>
<dbReference type="InterPro" id="IPR008983">
    <property type="entry name" value="Tumour_necrosis_fac-like_dom"/>
</dbReference>
<name>A0A8C4TJM8_ERPCA</name>
<dbReference type="GO" id="GO:0005615">
    <property type="term" value="C:extracellular space"/>
    <property type="evidence" value="ECO:0007669"/>
    <property type="project" value="UniProtKB-KW"/>
</dbReference>
<comment type="similarity">
    <text evidence="2">Belongs to the tumor necrosis factor family.</text>
</comment>
<dbReference type="GO" id="GO:0005125">
    <property type="term" value="F:cytokine activity"/>
    <property type="evidence" value="ECO:0007669"/>
    <property type="project" value="UniProtKB-KW"/>
</dbReference>
<keyword evidence="5" id="KW-0812">Transmembrane</keyword>
<dbReference type="OrthoDB" id="8783336at2759"/>
<accession>A0A8C4TJM8</accession>
<keyword evidence="8" id="KW-1185">Reference proteome</keyword>
<dbReference type="GO" id="GO:0006955">
    <property type="term" value="P:immune response"/>
    <property type="evidence" value="ECO:0007669"/>
    <property type="project" value="InterPro"/>
</dbReference>
<evidence type="ECO:0000256" key="2">
    <source>
        <dbReference type="ARBA" id="ARBA00008670"/>
    </source>
</evidence>
<dbReference type="GeneTree" id="ENSGT01130000278318"/>
<evidence type="ECO:0000313" key="8">
    <source>
        <dbReference type="Proteomes" id="UP000694620"/>
    </source>
</evidence>
<proteinExistence type="inferred from homology"/>
<dbReference type="SMART" id="SM00207">
    <property type="entry name" value="TNF"/>
    <property type="match status" value="1"/>
</dbReference>
<dbReference type="PROSITE" id="PS50049">
    <property type="entry name" value="THD_2"/>
    <property type="match status" value="1"/>
</dbReference>
<dbReference type="AlphaFoldDB" id="A0A8C4TJM8"/>
<organism evidence="7 8">
    <name type="scientific">Erpetoichthys calabaricus</name>
    <name type="common">Rope fish</name>
    <name type="synonym">Calamoichthys calabaricus</name>
    <dbReference type="NCBI Taxonomy" id="27687"/>
    <lineage>
        <taxon>Eukaryota</taxon>
        <taxon>Metazoa</taxon>
        <taxon>Chordata</taxon>
        <taxon>Craniata</taxon>
        <taxon>Vertebrata</taxon>
        <taxon>Euteleostomi</taxon>
        <taxon>Actinopterygii</taxon>
        <taxon>Polypteriformes</taxon>
        <taxon>Polypteridae</taxon>
        <taxon>Erpetoichthys</taxon>
    </lineage>
</organism>
<dbReference type="Ensembl" id="ENSECRT00000030964.1">
    <property type="protein sequence ID" value="ENSECRP00000030321.1"/>
    <property type="gene ID" value="ENSECRG00000020576.1"/>
</dbReference>
<feature type="domain" description="THD" evidence="6">
    <location>
        <begin position="128"/>
        <end position="282"/>
    </location>
</feature>
<dbReference type="Gene3D" id="2.60.120.40">
    <property type="match status" value="1"/>
</dbReference>
<dbReference type="CDD" id="cd00184">
    <property type="entry name" value="TNF"/>
    <property type="match status" value="1"/>
</dbReference>
<gene>
    <name evidence="7" type="primary">TNFSF11</name>
    <name evidence="7" type="synonym">tnfsf11</name>
</gene>
<keyword evidence="4 5" id="KW-0472">Membrane</keyword>
<dbReference type="Proteomes" id="UP000694620">
    <property type="component" value="Chromosome 4"/>
</dbReference>
<evidence type="ECO:0000256" key="3">
    <source>
        <dbReference type="ARBA" id="ARBA00022514"/>
    </source>
</evidence>
<sequence>MAASSFNQEYKKNPIRMESGQLRLEAAHNRTDGGKPIVFCALIIMGLFQVVSNLGILFYCKSQVEQLASNLAPQDNKSHCLSIMSCQKESFPKKEEIKSENYIARARTYTKKPPQRPKCECKNKVELPSAHLPILIEKNSTKVDDETMTRLHWMSKFGVAHIHNLTYLDGKIKVIQKGLYYVYAKTCFRHNLQVSDELEKIDDGIVLLQNIHHFKYARQMKTLIMKSGSVKHWNKEIHFRFFCIQQGGLFHLHQHDELFVEVNYASLLDKAPEASYFGAFKLRDLE</sequence>
<dbReference type="Pfam" id="PF00229">
    <property type="entry name" value="TNF"/>
    <property type="match status" value="1"/>
</dbReference>
<reference evidence="7" key="1">
    <citation type="submission" date="2021-06" db="EMBL/GenBank/DDBJ databases">
        <authorList>
            <consortium name="Wellcome Sanger Institute Data Sharing"/>
        </authorList>
    </citation>
    <scope>NUCLEOTIDE SEQUENCE [LARGE SCALE GENOMIC DNA]</scope>
</reference>
<dbReference type="PANTHER" id="PTHR11471">
    <property type="entry name" value="TUMOR NECROSIS FACTOR FAMILY MEMBER"/>
    <property type="match status" value="1"/>
</dbReference>
<reference evidence="7" key="2">
    <citation type="submission" date="2025-08" db="UniProtKB">
        <authorList>
            <consortium name="Ensembl"/>
        </authorList>
    </citation>
    <scope>IDENTIFICATION</scope>
</reference>
<evidence type="ECO:0000256" key="4">
    <source>
        <dbReference type="ARBA" id="ARBA00023136"/>
    </source>
</evidence>
<keyword evidence="3" id="KW-0202">Cytokine</keyword>
<protein>
    <submittedName>
        <fullName evidence="7">TNF superfamily member 11</fullName>
    </submittedName>
</protein>
<evidence type="ECO:0000256" key="5">
    <source>
        <dbReference type="SAM" id="Phobius"/>
    </source>
</evidence>
<evidence type="ECO:0000256" key="1">
    <source>
        <dbReference type="ARBA" id="ARBA00004370"/>
    </source>
</evidence>
<dbReference type="GO" id="GO:0016020">
    <property type="term" value="C:membrane"/>
    <property type="evidence" value="ECO:0007669"/>
    <property type="project" value="UniProtKB-SubCell"/>
</dbReference>
<dbReference type="InterPro" id="IPR006052">
    <property type="entry name" value="TNF_dom"/>
</dbReference>
<feature type="transmembrane region" description="Helical" evidence="5">
    <location>
        <begin position="37"/>
        <end position="59"/>
    </location>
</feature>
<comment type="subcellular location">
    <subcellularLocation>
        <location evidence="1">Membrane</location>
    </subcellularLocation>
</comment>
<keyword evidence="5" id="KW-1133">Transmembrane helix</keyword>